<evidence type="ECO:0000256" key="8">
    <source>
        <dbReference type="ARBA" id="ARBA00023004"/>
    </source>
</evidence>
<evidence type="ECO:0000256" key="9">
    <source>
        <dbReference type="ARBA" id="ARBA00023065"/>
    </source>
</evidence>
<dbReference type="CDD" id="cd01347">
    <property type="entry name" value="ligand_gated_channel"/>
    <property type="match status" value="1"/>
</dbReference>
<keyword evidence="10 15" id="KW-0798">TonB box</keyword>
<dbReference type="InterPro" id="IPR039426">
    <property type="entry name" value="TonB-dep_rcpt-like"/>
</dbReference>
<comment type="caution">
    <text evidence="18">The sequence shown here is derived from an EMBL/GenBank/DDBJ whole genome shotgun (WGS) entry which is preliminary data.</text>
</comment>
<dbReference type="SUPFAM" id="SSF56935">
    <property type="entry name" value="Porins"/>
    <property type="match status" value="1"/>
</dbReference>
<dbReference type="Gene3D" id="2.170.130.10">
    <property type="entry name" value="TonB-dependent receptor, plug domain"/>
    <property type="match status" value="1"/>
</dbReference>
<evidence type="ECO:0000256" key="14">
    <source>
        <dbReference type="PROSITE-ProRule" id="PRU01360"/>
    </source>
</evidence>
<evidence type="ECO:0000256" key="5">
    <source>
        <dbReference type="ARBA" id="ARBA00022496"/>
    </source>
</evidence>
<dbReference type="PANTHER" id="PTHR32552:SF68">
    <property type="entry name" value="FERRICHROME OUTER MEMBRANE TRANSPORTER_PHAGE RECEPTOR"/>
    <property type="match status" value="1"/>
</dbReference>
<dbReference type="EMBL" id="JBHSAJ010000026">
    <property type="protein sequence ID" value="MFC3934902.1"/>
    <property type="molecule type" value="Genomic_DNA"/>
</dbReference>
<dbReference type="PANTHER" id="PTHR32552">
    <property type="entry name" value="FERRICHROME IRON RECEPTOR-RELATED"/>
    <property type="match status" value="1"/>
</dbReference>
<dbReference type="Pfam" id="PF07715">
    <property type="entry name" value="Plug"/>
    <property type="match status" value="1"/>
</dbReference>
<feature type="region of interest" description="Disordered" evidence="16">
    <location>
        <begin position="1"/>
        <end position="24"/>
    </location>
</feature>
<protein>
    <submittedName>
        <fullName evidence="18">TonB-dependent siderophore receptor</fullName>
    </submittedName>
</protein>
<keyword evidence="19" id="KW-1185">Reference proteome</keyword>
<feature type="compositionally biased region" description="Basic residues" evidence="16">
    <location>
        <begin position="1"/>
        <end position="12"/>
    </location>
</feature>
<dbReference type="PROSITE" id="PS52016">
    <property type="entry name" value="TONB_DEPENDENT_REC_3"/>
    <property type="match status" value="1"/>
</dbReference>
<keyword evidence="7" id="KW-0732">Signal</keyword>
<reference evidence="19" key="1">
    <citation type="journal article" date="2019" name="Int. J. Syst. Evol. Microbiol.">
        <title>The Global Catalogue of Microorganisms (GCM) 10K type strain sequencing project: providing services to taxonomists for standard genome sequencing and annotation.</title>
        <authorList>
            <consortium name="The Broad Institute Genomics Platform"/>
            <consortium name="The Broad Institute Genome Sequencing Center for Infectious Disease"/>
            <person name="Wu L."/>
            <person name="Ma J."/>
        </authorList>
    </citation>
    <scope>NUCLEOTIDE SEQUENCE [LARGE SCALE GENOMIC DNA]</scope>
    <source>
        <strain evidence="19">CCUG 2113</strain>
    </source>
</reference>
<dbReference type="InterPro" id="IPR036942">
    <property type="entry name" value="Beta-barrel_TonB_sf"/>
</dbReference>
<dbReference type="InterPro" id="IPR037066">
    <property type="entry name" value="Plug_dom_sf"/>
</dbReference>
<evidence type="ECO:0000256" key="16">
    <source>
        <dbReference type="SAM" id="MobiDB-lite"/>
    </source>
</evidence>
<evidence type="ECO:0000256" key="6">
    <source>
        <dbReference type="ARBA" id="ARBA00022692"/>
    </source>
</evidence>
<evidence type="ECO:0000256" key="15">
    <source>
        <dbReference type="RuleBase" id="RU003357"/>
    </source>
</evidence>
<evidence type="ECO:0000256" key="10">
    <source>
        <dbReference type="ARBA" id="ARBA00023077"/>
    </source>
</evidence>
<feature type="domain" description="Secretin/TonB short N-terminal" evidence="17">
    <location>
        <begin position="89"/>
        <end position="140"/>
    </location>
</feature>
<dbReference type="Pfam" id="PF00593">
    <property type="entry name" value="TonB_dep_Rec_b-barrel"/>
    <property type="match status" value="1"/>
</dbReference>
<keyword evidence="8" id="KW-0408">Iron</keyword>
<dbReference type="SMART" id="SM00965">
    <property type="entry name" value="STN"/>
    <property type="match status" value="1"/>
</dbReference>
<keyword evidence="12 18" id="KW-0675">Receptor</keyword>
<evidence type="ECO:0000259" key="17">
    <source>
        <dbReference type="SMART" id="SM00965"/>
    </source>
</evidence>
<organism evidence="18 19">
    <name type="scientific">Acidovorax facilis</name>
    <dbReference type="NCBI Taxonomy" id="12917"/>
    <lineage>
        <taxon>Bacteria</taxon>
        <taxon>Pseudomonadati</taxon>
        <taxon>Pseudomonadota</taxon>
        <taxon>Betaproteobacteria</taxon>
        <taxon>Burkholderiales</taxon>
        <taxon>Comamonadaceae</taxon>
        <taxon>Acidovorax</taxon>
    </lineage>
</organism>
<evidence type="ECO:0000256" key="3">
    <source>
        <dbReference type="ARBA" id="ARBA00022448"/>
    </source>
</evidence>
<dbReference type="Pfam" id="PF07660">
    <property type="entry name" value="STN"/>
    <property type="match status" value="1"/>
</dbReference>
<dbReference type="Gene3D" id="3.55.50.30">
    <property type="match status" value="1"/>
</dbReference>
<keyword evidence="11 14" id="KW-0472">Membrane</keyword>
<dbReference type="RefSeq" id="WP_055397098.1">
    <property type="nucleotide sequence ID" value="NZ_JAMXAX010000003.1"/>
</dbReference>
<evidence type="ECO:0000256" key="1">
    <source>
        <dbReference type="ARBA" id="ARBA00004571"/>
    </source>
</evidence>
<keyword evidence="6 14" id="KW-0812">Transmembrane</keyword>
<dbReference type="Gene3D" id="2.40.170.20">
    <property type="entry name" value="TonB-dependent receptor, beta-barrel domain"/>
    <property type="match status" value="1"/>
</dbReference>
<name>A0ABV8D961_9BURK</name>
<dbReference type="Proteomes" id="UP001595693">
    <property type="component" value="Unassembled WGS sequence"/>
</dbReference>
<accession>A0ABV8D961</accession>
<comment type="subcellular location">
    <subcellularLocation>
        <location evidence="1 14">Cell outer membrane</location>
        <topology evidence="1 14">Multi-pass membrane protein</topology>
    </subcellularLocation>
</comment>
<keyword evidence="9" id="KW-0406">Ion transport</keyword>
<dbReference type="InterPro" id="IPR000531">
    <property type="entry name" value="Beta-barrel_TonB"/>
</dbReference>
<evidence type="ECO:0000313" key="19">
    <source>
        <dbReference type="Proteomes" id="UP001595693"/>
    </source>
</evidence>
<keyword evidence="4 14" id="KW-1134">Transmembrane beta strand</keyword>
<evidence type="ECO:0000256" key="13">
    <source>
        <dbReference type="ARBA" id="ARBA00023237"/>
    </source>
</evidence>
<dbReference type="InterPro" id="IPR011662">
    <property type="entry name" value="Secretin/TonB_short_N"/>
</dbReference>
<evidence type="ECO:0000256" key="12">
    <source>
        <dbReference type="ARBA" id="ARBA00023170"/>
    </source>
</evidence>
<proteinExistence type="inferred from homology"/>
<evidence type="ECO:0000256" key="2">
    <source>
        <dbReference type="ARBA" id="ARBA00009810"/>
    </source>
</evidence>
<evidence type="ECO:0000256" key="4">
    <source>
        <dbReference type="ARBA" id="ARBA00022452"/>
    </source>
</evidence>
<evidence type="ECO:0000256" key="11">
    <source>
        <dbReference type="ARBA" id="ARBA00023136"/>
    </source>
</evidence>
<gene>
    <name evidence="18" type="ORF">ACFOW3_09710</name>
</gene>
<keyword evidence="13 14" id="KW-0998">Cell outer membrane</keyword>
<sequence>MTNRAIHARRRAATPQTTHSTHLRPTPLVLAVHLALMGGTLMASGWSTVAHAQDTGSAASSAEAAPKRYDIPAGPLGTVLARFAGASGVLLAGASDLVQGRNSPGLNGTFTAEAAIKALLAGTGLEAVRQANGSYALRQAAEPAPASPPRPAVEAVLPVVTVKTGAELETATAPVAGYVAKRSATGTKTDTPIVETPQSISVLGKQEIEDRGALSVMEALRYVPGVVSQVYGADTRGQDDWLNLRGFSGFGTSLYQDGLRMNTDANAFANQRSEPYGLERIEVLRGPASVLYGKGDAGGIVNRVSKRPRADAPREVEIQLGSRNRQQVAADIGGSLDEQGKVLYRVVGLGLTADTQDRYINGDQVSDTRLYLAPSLTWTLSKDTSLTIMSEFLRDRNDGFAFAYTPPGASTRMSSSILVGEPKFTGFDHDQAAIGYLFEHRLNDAWTVRQNTRLSDVDVTYRRITSRSLADDGRTLERRVRVFKENNKQVAIDTQVEGAIKTGDVEHKLLFGLDAERQKTSNLTFTGEVGTLDVLNPIYGQTVSVSPTADFDDSGQRLSQLGLYAQDQMRLTRNWLVTLGGRMDWTTVKTLDHMAGTSIEQKDKKFTGRVGINYLTESGWTPYFSYAESFLPAIGRDANSNAFKPTQGKLYEVGVKFTPDNGRSLYTAALFDLRKDNVLTIDTANPDYQIQKGAVRSRGLELEAKTAITRGLDLIANYTYNDVKVIKSNDVDLGKVPTSTPKQTASAWLNYKVQTSDWRGLGIGIGVRHVGATYNDAVNSSRNPSFALLDAALHYDTGPWRLALNISNLTNKEQVAACFESVGGGNQCLYGQKRTAVLSAKYRF</sequence>
<dbReference type="InterPro" id="IPR010105">
    <property type="entry name" value="TonB_sidphr_rcpt"/>
</dbReference>
<comment type="similarity">
    <text evidence="2 14 15">Belongs to the TonB-dependent receptor family.</text>
</comment>
<keyword evidence="3 14" id="KW-0813">Transport</keyword>
<dbReference type="InterPro" id="IPR012910">
    <property type="entry name" value="Plug_dom"/>
</dbReference>
<evidence type="ECO:0000313" key="18">
    <source>
        <dbReference type="EMBL" id="MFC3934902.1"/>
    </source>
</evidence>
<keyword evidence="5" id="KW-0410">Iron transport</keyword>
<evidence type="ECO:0000256" key="7">
    <source>
        <dbReference type="ARBA" id="ARBA00022729"/>
    </source>
</evidence>
<dbReference type="NCBIfam" id="TIGR01783">
    <property type="entry name" value="TonB-siderophor"/>
    <property type="match status" value="1"/>
</dbReference>